<dbReference type="AlphaFoldDB" id="A0A2G9R521"/>
<name>A0A2G9R521_AQUCT</name>
<evidence type="ECO:0000313" key="2">
    <source>
        <dbReference type="Proteomes" id="UP000228934"/>
    </source>
</evidence>
<dbReference type="Proteomes" id="UP000228934">
    <property type="component" value="Unassembled WGS sequence"/>
</dbReference>
<reference evidence="2" key="1">
    <citation type="journal article" date="2017" name="Nat. Commun.">
        <title>The North American bullfrog draft genome provides insight into hormonal regulation of long noncoding RNA.</title>
        <authorList>
            <person name="Hammond S.A."/>
            <person name="Warren R.L."/>
            <person name="Vandervalk B.P."/>
            <person name="Kucuk E."/>
            <person name="Khan H."/>
            <person name="Gibb E.A."/>
            <person name="Pandoh P."/>
            <person name="Kirk H."/>
            <person name="Zhao Y."/>
            <person name="Jones M."/>
            <person name="Mungall A.J."/>
            <person name="Coope R."/>
            <person name="Pleasance S."/>
            <person name="Moore R.A."/>
            <person name="Holt R.A."/>
            <person name="Round J.M."/>
            <person name="Ohora S."/>
            <person name="Walle B.V."/>
            <person name="Veldhoen N."/>
            <person name="Helbing C.C."/>
            <person name="Birol I."/>
        </authorList>
    </citation>
    <scope>NUCLEOTIDE SEQUENCE [LARGE SCALE GENOMIC DNA]</scope>
</reference>
<organism evidence="1 2">
    <name type="scientific">Aquarana catesbeiana</name>
    <name type="common">American bullfrog</name>
    <name type="synonym">Rana catesbeiana</name>
    <dbReference type="NCBI Taxonomy" id="8400"/>
    <lineage>
        <taxon>Eukaryota</taxon>
        <taxon>Metazoa</taxon>
        <taxon>Chordata</taxon>
        <taxon>Craniata</taxon>
        <taxon>Vertebrata</taxon>
        <taxon>Euteleostomi</taxon>
        <taxon>Amphibia</taxon>
        <taxon>Batrachia</taxon>
        <taxon>Anura</taxon>
        <taxon>Neobatrachia</taxon>
        <taxon>Ranoidea</taxon>
        <taxon>Ranidae</taxon>
        <taxon>Aquarana</taxon>
    </lineage>
</organism>
<protein>
    <submittedName>
        <fullName evidence="1">Uncharacterized protein</fullName>
    </submittedName>
</protein>
<keyword evidence="2" id="KW-1185">Reference proteome</keyword>
<gene>
    <name evidence="1" type="ORF">AB205_0094820</name>
</gene>
<accession>A0A2G9R521</accession>
<sequence length="52" mass="5636">MPPAVIDTVQPDLPPAGMSGVWFSDPHCCNRLTSFPEEANVLAKHVGTELLF</sequence>
<dbReference type="EMBL" id="KV944054">
    <property type="protein sequence ID" value="PIO22381.1"/>
    <property type="molecule type" value="Genomic_DNA"/>
</dbReference>
<evidence type="ECO:0000313" key="1">
    <source>
        <dbReference type="EMBL" id="PIO22381.1"/>
    </source>
</evidence>
<proteinExistence type="predicted"/>